<dbReference type="KEGG" id="aco:Amico_1755"/>
<dbReference type="RefSeq" id="WP_013049130.1">
    <property type="nucleotide sequence ID" value="NC_014011.1"/>
</dbReference>
<sequence>MKKLGLIINPIAGMGGKVGLKGTDGLSILSRALEMGAAPHSPGRAAAALKQLLSIKEQIQIITFPGDMGETVAKQWGFSTQTLLKGIVSEKNTTRDDTLRAAKELLDQKVDLLLFAGGDGTARDIYESVKTNLTVLGIPSGVKIHSAVFGCSPQQAGELALLYLNGSETREKSAEVMDIDEDLFRKGIVTAKLYGYLKIPFEKRRVQRLKAGSSISEEALHQAIAAHVVTNEMNSDTLYVIGPGTTTRSVMTVLQLDYSLLGVDCIVNKRLVEKDLSEEALLKLCAQYEKRKLIITPIGGQGFLLGRGNQQISSKVLRFFSRNDILVLCTPAKLHALEGSPLLIDTGDSSIDQKFSGYMRLITGYNEYVMYNVVVPGLENVH</sequence>
<protein>
    <submittedName>
        <fullName evidence="1">ATP-NAD/AcoX kinase</fullName>
    </submittedName>
</protein>
<dbReference type="SUPFAM" id="SSF111331">
    <property type="entry name" value="NAD kinase/diacylglycerol kinase-like"/>
    <property type="match status" value="1"/>
</dbReference>
<accession>D5EH36</accession>
<dbReference type="HOGENOM" id="CLU_064691_0_0_0"/>
<proteinExistence type="predicted"/>
<dbReference type="InterPro" id="IPR002504">
    <property type="entry name" value="NADK"/>
</dbReference>
<dbReference type="AlphaFoldDB" id="D5EH36"/>
<keyword evidence="1" id="KW-0418">Kinase</keyword>
<dbReference type="eggNOG" id="COG3199">
    <property type="taxonomic scope" value="Bacteria"/>
</dbReference>
<dbReference type="STRING" id="572547.Amico_1755"/>
<gene>
    <name evidence="1" type="ordered locus">Amico_1755</name>
</gene>
<dbReference type="PANTHER" id="PTHR40697:SF2">
    <property type="entry name" value="ATP-NAD KINASE-RELATED"/>
    <property type="match status" value="1"/>
</dbReference>
<keyword evidence="1" id="KW-0808">Transferase</keyword>
<dbReference type="GO" id="GO:0003951">
    <property type="term" value="F:NAD+ kinase activity"/>
    <property type="evidence" value="ECO:0007669"/>
    <property type="project" value="InterPro"/>
</dbReference>
<organism evidence="1 2">
    <name type="scientific">Aminobacterium colombiense (strain DSM 12261 / ALA-1)</name>
    <dbReference type="NCBI Taxonomy" id="572547"/>
    <lineage>
        <taxon>Bacteria</taxon>
        <taxon>Thermotogati</taxon>
        <taxon>Synergistota</taxon>
        <taxon>Synergistia</taxon>
        <taxon>Synergistales</taxon>
        <taxon>Aminobacteriaceae</taxon>
        <taxon>Aminobacterium</taxon>
    </lineage>
</organism>
<dbReference type="InterPro" id="IPR016064">
    <property type="entry name" value="NAD/diacylglycerol_kinase_sf"/>
</dbReference>
<dbReference type="GO" id="GO:0005524">
    <property type="term" value="F:ATP binding"/>
    <property type="evidence" value="ECO:0007669"/>
    <property type="project" value="UniProtKB-ARBA"/>
</dbReference>
<reference evidence="1 2" key="1">
    <citation type="journal article" date="2010" name="Stand. Genomic Sci.">
        <title>Complete genome sequence of Aminobacterium colombiense type strain (ALA-1).</title>
        <authorList>
            <person name="Chertkov O."/>
            <person name="Sikorski J."/>
            <person name="Brambilla E."/>
            <person name="Lapidus A."/>
            <person name="Copeland A."/>
            <person name="Glavina Del Rio T."/>
            <person name="Nolan M."/>
            <person name="Lucas S."/>
            <person name="Tice H."/>
            <person name="Cheng J.F."/>
            <person name="Han C."/>
            <person name="Detter J.C."/>
            <person name="Bruce D."/>
            <person name="Tapia R."/>
            <person name="Goodwin L."/>
            <person name="Pitluck S."/>
            <person name="Liolios K."/>
            <person name="Ivanova N."/>
            <person name="Mavromatis K."/>
            <person name="Ovchinnikova G."/>
            <person name="Pati A."/>
            <person name="Chen A."/>
            <person name="Palaniappan K."/>
            <person name="Land M."/>
            <person name="Hauser L."/>
            <person name="Chang Y.J."/>
            <person name="Jeffries C.D."/>
            <person name="Spring S."/>
            <person name="Rohde M."/>
            <person name="Goker M."/>
            <person name="Bristow J."/>
            <person name="Eisen J.A."/>
            <person name="Markowitz V."/>
            <person name="Hugenholtz P."/>
            <person name="Kyrpides N.C."/>
            <person name="Klenk H.P."/>
        </authorList>
    </citation>
    <scope>NUCLEOTIDE SEQUENCE [LARGE SCALE GENOMIC DNA]</scope>
    <source>
        <strain evidence="2">DSM 12261 / ALA-1</strain>
    </source>
</reference>
<evidence type="ECO:0000313" key="2">
    <source>
        <dbReference type="Proteomes" id="UP000002366"/>
    </source>
</evidence>
<dbReference type="OrthoDB" id="5511344at2"/>
<dbReference type="InterPro" id="IPR039065">
    <property type="entry name" value="AcoX-like"/>
</dbReference>
<dbReference type="GO" id="GO:0006741">
    <property type="term" value="P:NADP+ biosynthetic process"/>
    <property type="evidence" value="ECO:0007669"/>
    <property type="project" value="InterPro"/>
</dbReference>
<dbReference type="InterPro" id="IPR011386">
    <property type="entry name" value="Put_ATP-NAD_kin"/>
</dbReference>
<keyword evidence="2" id="KW-1185">Reference proteome</keyword>
<dbReference type="PIRSF" id="PIRSF016907">
    <property type="entry name" value="Kin_ATP-NAD"/>
    <property type="match status" value="1"/>
</dbReference>
<evidence type="ECO:0000313" key="1">
    <source>
        <dbReference type="EMBL" id="ADE57868.1"/>
    </source>
</evidence>
<dbReference type="EMBL" id="CP001997">
    <property type="protein sequence ID" value="ADE57868.1"/>
    <property type="molecule type" value="Genomic_DNA"/>
</dbReference>
<name>D5EH36_AMICL</name>
<dbReference type="Pfam" id="PF20143">
    <property type="entry name" value="NAD_kinase_C"/>
    <property type="match status" value="1"/>
</dbReference>
<dbReference type="GO" id="GO:0051287">
    <property type="term" value="F:NAD binding"/>
    <property type="evidence" value="ECO:0007669"/>
    <property type="project" value="UniProtKB-ARBA"/>
</dbReference>
<dbReference type="Proteomes" id="UP000002366">
    <property type="component" value="Chromosome"/>
</dbReference>
<dbReference type="Pfam" id="PF01513">
    <property type="entry name" value="NAD_kinase"/>
    <property type="match status" value="1"/>
</dbReference>
<dbReference type="PANTHER" id="PTHR40697">
    <property type="entry name" value="ACETOIN CATABOLISM PROTEIN X"/>
    <property type="match status" value="1"/>
</dbReference>